<protein>
    <submittedName>
        <fullName evidence="2">Heterokaryon incompatibility protein-domain-containing protein</fullName>
    </submittedName>
</protein>
<reference evidence="2 3" key="1">
    <citation type="submission" date="2019-04" db="EMBL/GenBank/DDBJ databases">
        <title>Fungal friends and foes A comparative genomics study of 23 Aspergillus species from section Flavi.</title>
        <authorList>
            <consortium name="DOE Joint Genome Institute"/>
            <person name="Kjaerbolling I."/>
            <person name="Vesth T.C."/>
            <person name="Frisvad J.C."/>
            <person name="Nybo J.L."/>
            <person name="Theobald S."/>
            <person name="Kildgaard S."/>
            <person name="Petersen T.I."/>
            <person name="Kuo A."/>
            <person name="Sato A."/>
            <person name="Lyhne E.K."/>
            <person name="Kogle M.E."/>
            <person name="Wiebenga A."/>
            <person name="Kun R.S."/>
            <person name="Lubbers R.J."/>
            <person name="Makela M.R."/>
            <person name="Barry K."/>
            <person name="Chovatia M."/>
            <person name="Clum A."/>
            <person name="Daum C."/>
            <person name="Haridas S."/>
            <person name="He G."/>
            <person name="LaButti K."/>
            <person name="Lipzen A."/>
            <person name="Mondo S."/>
            <person name="Pangilinan J."/>
            <person name="Riley R."/>
            <person name="Salamov A."/>
            <person name="Simmons B.A."/>
            <person name="Magnuson J.K."/>
            <person name="Henrissat B."/>
            <person name="Mortensen U.H."/>
            <person name="Larsen T.O."/>
            <person name="De vries R.P."/>
            <person name="Grigoriev I.V."/>
            <person name="Machida M."/>
            <person name="Baker S.E."/>
            <person name="Andersen M.R."/>
        </authorList>
    </citation>
    <scope>NUCLEOTIDE SEQUENCE [LARGE SCALE GENOMIC DNA]</scope>
    <source>
        <strain evidence="2 3">CBS 117618</strain>
    </source>
</reference>
<evidence type="ECO:0000313" key="3">
    <source>
        <dbReference type="Proteomes" id="UP000326532"/>
    </source>
</evidence>
<evidence type="ECO:0000313" key="2">
    <source>
        <dbReference type="EMBL" id="KAB8203826.1"/>
    </source>
</evidence>
<evidence type="ECO:0000259" key="1">
    <source>
        <dbReference type="Pfam" id="PF06985"/>
    </source>
</evidence>
<name>A0A5N6DF68_ASPPA</name>
<dbReference type="Proteomes" id="UP000326532">
    <property type="component" value="Unassembled WGS sequence"/>
</dbReference>
<proteinExistence type="predicted"/>
<sequence>MDLPRYRYEPLSGPSDIRVIELGRNKERIDAYISHVSISNSIFQALSYTWGSQEQANEAIILDKHGSSVGSIPLTKNLSDALSNLRDAKELKSKVFWIDQICINQQDEKEKSHQVAMMKEIYSCARRVITYLGPAAVPKEKQGIRLLKKIYNHFSEITRHLELVQEKTYHEQTISKRYINQGKEITALRGHRLVDWNSIMTTPILFATGHLPWAYREAGRKDSGEERLSWSTVERIQYSTWWERYSRLHPGIRHTRSSLFHNLQWYRHLLCGDPRDKVYTILSIFNDAEVLGLSPNYSPLNTVDMLSKQLSVSVLKHAVSLNLLSFALSWRQLSSTLFSWCVSFAHAENITPQHIMDSNVYIPYPRGGSLRLSHFHMGDSILVLKGRILDYVSTSTSSVAWPCHETSATSQIGFLATRAPGSPPPHDLVDASEMLSFHLWAYLRHRLHELLEWTKGSPNVNKEMLEDYNRIIKRAEALALDIDYSLLQSIEDVAEEEWEALKRMLPYVLERERRLGLTRAERMYNASDTVQDGDAILALQGADRLFVIRLCGEDTYSLIGDIFVHGLMYGEAYENQDSSEVDYDIKPV</sequence>
<dbReference type="PANTHER" id="PTHR24148">
    <property type="entry name" value="ANKYRIN REPEAT DOMAIN-CONTAINING PROTEIN 39 HOMOLOG-RELATED"/>
    <property type="match status" value="1"/>
</dbReference>
<keyword evidence="3" id="KW-1185">Reference proteome</keyword>
<dbReference type="VEuPathDB" id="FungiDB:BDV34DRAFT_236308"/>
<dbReference type="AlphaFoldDB" id="A0A5N6DF68"/>
<accession>A0A5N6DF68</accession>
<gene>
    <name evidence="2" type="ORF">BDV34DRAFT_236308</name>
</gene>
<dbReference type="PANTHER" id="PTHR24148:SF64">
    <property type="entry name" value="HETEROKARYON INCOMPATIBILITY DOMAIN-CONTAINING PROTEIN"/>
    <property type="match status" value="1"/>
</dbReference>
<dbReference type="OMA" id="LFHNLQW"/>
<dbReference type="InterPro" id="IPR010730">
    <property type="entry name" value="HET"/>
</dbReference>
<dbReference type="Pfam" id="PF06985">
    <property type="entry name" value="HET"/>
    <property type="match status" value="1"/>
</dbReference>
<dbReference type="Pfam" id="PF26639">
    <property type="entry name" value="Het-6_barrel"/>
    <property type="match status" value="1"/>
</dbReference>
<dbReference type="InterPro" id="IPR052895">
    <property type="entry name" value="HetReg/Transcr_Mod"/>
</dbReference>
<feature type="domain" description="Heterokaryon incompatibility" evidence="1">
    <location>
        <begin position="43"/>
        <end position="176"/>
    </location>
</feature>
<organism evidence="2 3">
    <name type="scientific">Aspergillus parasiticus</name>
    <dbReference type="NCBI Taxonomy" id="5067"/>
    <lineage>
        <taxon>Eukaryota</taxon>
        <taxon>Fungi</taxon>
        <taxon>Dikarya</taxon>
        <taxon>Ascomycota</taxon>
        <taxon>Pezizomycotina</taxon>
        <taxon>Eurotiomycetes</taxon>
        <taxon>Eurotiomycetidae</taxon>
        <taxon>Eurotiales</taxon>
        <taxon>Aspergillaceae</taxon>
        <taxon>Aspergillus</taxon>
        <taxon>Aspergillus subgen. Circumdati</taxon>
    </lineage>
</organism>
<dbReference type="EMBL" id="ML734987">
    <property type="protein sequence ID" value="KAB8203826.1"/>
    <property type="molecule type" value="Genomic_DNA"/>
</dbReference>